<dbReference type="GO" id="GO:0072534">
    <property type="term" value="C:perineuronal net"/>
    <property type="evidence" value="ECO:0007669"/>
    <property type="project" value="TreeGrafter"/>
</dbReference>
<comment type="subcellular location">
    <subcellularLocation>
        <location evidence="1">Secreted</location>
    </subcellularLocation>
</comment>
<dbReference type="PROSITE" id="PS01241">
    <property type="entry name" value="LINK_1"/>
    <property type="match status" value="1"/>
</dbReference>
<feature type="region of interest" description="Disordered" evidence="10">
    <location>
        <begin position="472"/>
        <end position="501"/>
    </location>
</feature>
<dbReference type="FunFam" id="3.10.100.10:FF:000011">
    <property type="entry name" value="Aggrecan core protein"/>
    <property type="match status" value="1"/>
</dbReference>
<dbReference type="GeneTree" id="ENSGT00940000157343"/>
<dbReference type="Ensembl" id="ENSNNAT00000030800.1">
    <property type="protein sequence ID" value="ENSNNAP00000029374.1"/>
    <property type="gene ID" value="ENSNNAG00000018829.1"/>
</dbReference>
<feature type="region of interest" description="Disordered" evidence="10">
    <location>
        <begin position="535"/>
        <end position="586"/>
    </location>
</feature>
<dbReference type="FunFam" id="3.10.100.10:FF:000002">
    <property type="entry name" value="Hyaluronan proteoglycan link protein 1"/>
    <property type="match status" value="1"/>
</dbReference>
<dbReference type="GO" id="GO:0045202">
    <property type="term" value="C:synapse"/>
    <property type="evidence" value="ECO:0007669"/>
    <property type="project" value="TreeGrafter"/>
</dbReference>
<evidence type="ECO:0000256" key="5">
    <source>
        <dbReference type="ARBA" id="ARBA00022974"/>
    </source>
</evidence>
<dbReference type="PRINTS" id="PR01265">
    <property type="entry name" value="LINKMODULE"/>
</dbReference>
<keyword evidence="2" id="KW-0964">Secreted</keyword>
<feature type="region of interest" description="Disordered" evidence="10">
    <location>
        <begin position="64"/>
        <end position="91"/>
    </location>
</feature>
<dbReference type="OrthoDB" id="5860362at2759"/>
<keyword evidence="6 9" id="KW-1015">Disulfide bond</keyword>
<proteinExistence type="predicted"/>
<evidence type="ECO:0000256" key="10">
    <source>
        <dbReference type="SAM" id="MobiDB-lite"/>
    </source>
</evidence>
<dbReference type="SUPFAM" id="SSF56436">
    <property type="entry name" value="C-type lectin-like"/>
    <property type="match status" value="2"/>
</dbReference>
<dbReference type="GO" id="GO:0010001">
    <property type="term" value="P:glial cell differentiation"/>
    <property type="evidence" value="ECO:0007669"/>
    <property type="project" value="TreeGrafter"/>
</dbReference>
<evidence type="ECO:0000256" key="7">
    <source>
        <dbReference type="ARBA" id="ARBA00023180"/>
    </source>
</evidence>
<feature type="disulfide bond" evidence="9">
    <location>
        <begin position="270"/>
        <end position="291"/>
    </location>
</feature>
<feature type="domain" description="Link" evidence="11">
    <location>
        <begin position="139"/>
        <end position="221"/>
    </location>
</feature>
<accession>A0A8C6YH55</accession>
<dbReference type="InterPro" id="IPR050691">
    <property type="entry name" value="Hyaluronan_bind_Proteoglycan"/>
</dbReference>
<dbReference type="AlphaFoldDB" id="A0A8C6YH55"/>
<evidence type="ECO:0000259" key="11">
    <source>
        <dbReference type="PROSITE" id="PS50963"/>
    </source>
</evidence>
<keyword evidence="7" id="KW-0325">Glycoprotein</keyword>
<dbReference type="GO" id="GO:0005615">
    <property type="term" value="C:extracellular space"/>
    <property type="evidence" value="ECO:0007669"/>
    <property type="project" value="TreeGrafter"/>
</dbReference>
<dbReference type="PROSITE" id="PS50963">
    <property type="entry name" value="LINK_2"/>
    <property type="match status" value="2"/>
</dbReference>
<evidence type="ECO:0000256" key="2">
    <source>
        <dbReference type="ARBA" id="ARBA00022525"/>
    </source>
</evidence>
<evidence type="ECO:0000256" key="1">
    <source>
        <dbReference type="ARBA" id="ARBA00004613"/>
    </source>
</evidence>
<evidence type="ECO:0000256" key="9">
    <source>
        <dbReference type="PROSITE-ProRule" id="PRU00323"/>
    </source>
</evidence>
<evidence type="ECO:0000256" key="3">
    <source>
        <dbReference type="ARBA" id="ARBA00022729"/>
    </source>
</evidence>
<dbReference type="GO" id="GO:0007417">
    <property type="term" value="P:central nervous system development"/>
    <property type="evidence" value="ECO:0007669"/>
    <property type="project" value="TreeGrafter"/>
</dbReference>
<dbReference type="GO" id="GO:0007155">
    <property type="term" value="P:cell adhesion"/>
    <property type="evidence" value="ECO:0007669"/>
    <property type="project" value="InterPro"/>
</dbReference>
<dbReference type="Gene3D" id="3.10.100.10">
    <property type="entry name" value="Mannose-Binding Protein A, subunit A"/>
    <property type="match status" value="2"/>
</dbReference>
<dbReference type="GO" id="GO:0005540">
    <property type="term" value="F:hyaluronic acid binding"/>
    <property type="evidence" value="ECO:0007669"/>
    <property type="project" value="InterPro"/>
</dbReference>
<name>A0A8C6YH55_NAJNA</name>
<evidence type="ECO:0000313" key="13">
    <source>
        <dbReference type="Proteomes" id="UP000694559"/>
    </source>
</evidence>
<dbReference type="GO" id="GO:0002052">
    <property type="term" value="P:positive regulation of neuroblast proliferation"/>
    <property type="evidence" value="ECO:0007669"/>
    <property type="project" value="TreeGrafter"/>
</dbReference>
<dbReference type="Proteomes" id="UP000694559">
    <property type="component" value="Unplaced"/>
</dbReference>
<evidence type="ECO:0000313" key="12">
    <source>
        <dbReference type="Ensembl" id="ENSNNAP00000029374.1"/>
    </source>
</evidence>
<evidence type="ECO:0000256" key="8">
    <source>
        <dbReference type="ARBA" id="ARBA00023319"/>
    </source>
</evidence>
<keyword evidence="8" id="KW-0393">Immunoglobulin domain</keyword>
<feature type="compositionally biased region" description="Basic and acidic residues" evidence="10">
    <location>
        <begin position="566"/>
        <end position="581"/>
    </location>
</feature>
<dbReference type="InterPro" id="IPR016187">
    <property type="entry name" value="CTDL_fold"/>
</dbReference>
<dbReference type="GO" id="GO:0001501">
    <property type="term" value="P:skeletal system development"/>
    <property type="evidence" value="ECO:0007669"/>
    <property type="project" value="TreeGrafter"/>
</dbReference>
<dbReference type="PANTHER" id="PTHR22804:SF41">
    <property type="entry name" value="BREVICAN CORE PROTEIN"/>
    <property type="match status" value="1"/>
</dbReference>
<dbReference type="CDD" id="cd03520">
    <property type="entry name" value="Link_domain_CSPGs_modules_2_4"/>
    <property type="match status" value="1"/>
</dbReference>
<evidence type="ECO:0000256" key="6">
    <source>
        <dbReference type="ARBA" id="ARBA00023157"/>
    </source>
</evidence>
<sequence>GPLPRPLALCCLGPAGVPGGLLPLYQGDSAGLIAKYPPVRAVLSGSLTIPCHIIYQRPLPTAETASRHGVRAPSESNGPSVPMAKSRDPGGRGLKVKVSEIYMASLPALLPLRLGLYRCDAQHGIEDGQDFLEVKVKGVVFHYRGGSSRYAYTFPQAQAACARIGAAIATPEQLHAAYHSGYEQCDAGWLADQTVRYPIHTPREACYGDMNGDMYDVYCYAEELHGDLFVESSPGKFTWEEAKAACEKLELEMATTGQLYAAWNQGLDHCNPGWLADGSVRYPIVMPREKCGGNMPGVKTLFVFRNQTGFPDPQSKFDVFCFQGKQGSSLWDSGLHLGCLGTPTYLALRWPGQPQLPTSNIRRPAAWKPLGSPALLAFFPLTSREVSAWGRGLRAPSFLEPKRAWKKGRLGLPSSLLLLLPRVTGGQTQSLLFSAIVVAEEERFPSKQPHRLPAPLPRSLLRSQKKAWAVTPASLSAAGKTSPSQESPLLEAERSSKEITTVTQKMEELQLLEGESEGEPEGAKESRGAIYSVPLFQDPLGVPEEPSKAFEEAATAEPEEAGPGGCDRRSGEEGRKSDSCARRHGPGRWWERRGIFLKKNNLMMS</sequence>
<protein>
    <recommendedName>
        <fullName evidence="11">Link domain-containing protein</fullName>
    </recommendedName>
</protein>
<comment type="caution">
    <text evidence="9">Lacks conserved residue(s) required for the propagation of feature annotation.</text>
</comment>
<dbReference type="InterPro" id="IPR000538">
    <property type="entry name" value="Link_dom"/>
</dbReference>
<organism evidence="12 13">
    <name type="scientific">Naja naja</name>
    <name type="common">Indian cobra</name>
    <dbReference type="NCBI Taxonomy" id="35670"/>
    <lineage>
        <taxon>Eukaryota</taxon>
        <taxon>Metazoa</taxon>
        <taxon>Chordata</taxon>
        <taxon>Craniata</taxon>
        <taxon>Vertebrata</taxon>
        <taxon>Euteleostomi</taxon>
        <taxon>Lepidosauria</taxon>
        <taxon>Squamata</taxon>
        <taxon>Bifurcata</taxon>
        <taxon>Unidentata</taxon>
        <taxon>Episquamata</taxon>
        <taxon>Toxicofera</taxon>
        <taxon>Serpentes</taxon>
        <taxon>Colubroidea</taxon>
        <taxon>Elapidae</taxon>
        <taxon>Elapinae</taxon>
        <taxon>Naja</taxon>
    </lineage>
</organism>
<keyword evidence="3" id="KW-0732">Signal</keyword>
<dbReference type="Pfam" id="PF00193">
    <property type="entry name" value="Xlink"/>
    <property type="match status" value="2"/>
</dbReference>
<reference evidence="12" key="2">
    <citation type="submission" date="2025-09" db="UniProtKB">
        <authorList>
            <consortium name="Ensembl"/>
        </authorList>
    </citation>
    <scope>IDENTIFICATION</scope>
</reference>
<keyword evidence="5" id="KW-0654">Proteoglycan</keyword>
<keyword evidence="4" id="KW-0677">Repeat</keyword>
<dbReference type="SMART" id="SM00445">
    <property type="entry name" value="LINK"/>
    <property type="match status" value="2"/>
</dbReference>
<dbReference type="InterPro" id="IPR016186">
    <property type="entry name" value="C-type_lectin-like/link_sf"/>
</dbReference>
<dbReference type="PANTHER" id="PTHR22804">
    <property type="entry name" value="AGGRECAN/VERSICAN PROTEOGLYCAN"/>
    <property type="match status" value="1"/>
</dbReference>
<dbReference type="CDD" id="cd03517">
    <property type="entry name" value="Link_domain_CSPGs_modules_1_3"/>
    <property type="match status" value="1"/>
</dbReference>
<evidence type="ECO:0000256" key="4">
    <source>
        <dbReference type="ARBA" id="ARBA00022737"/>
    </source>
</evidence>
<keyword evidence="13" id="KW-1185">Reference proteome</keyword>
<reference evidence="12" key="1">
    <citation type="submission" date="2025-08" db="UniProtKB">
        <authorList>
            <consortium name="Ensembl"/>
        </authorList>
    </citation>
    <scope>IDENTIFICATION</scope>
</reference>
<feature type="domain" description="Link" evidence="11">
    <location>
        <begin position="226"/>
        <end position="323"/>
    </location>
</feature>
<feature type="disulfide bond" evidence="9">
    <location>
        <begin position="185"/>
        <end position="206"/>
    </location>
</feature>